<dbReference type="AlphaFoldDB" id="A0A7J8DIG1"/>
<accession>A0A7J8DIG1</accession>
<keyword evidence="2" id="KW-1185">Reference proteome</keyword>
<organism evidence="1 2">
    <name type="scientific">Rousettus aegyptiacus</name>
    <name type="common">Egyptian fruit bat</name>
    <name type="synonym">Pteropus aegyptiacus</name>
    <dbReference type="NCBI Taxonomy" id="9407"/>
    <lineage>
        <taxon>Eukaryota</taxon>
        <taxon>Metazoa</taxon>
        <taxon>Chordata</taxon>
        <taxon>Craniata</taxon>
        <taxon>Vertebrata</taxon>
        <taxon>Euteleostomi</taxon>
        <taxon>Mammalia</taxon>
        <taxon>Eutheria</taxon>
        <taxon>Laurasiatheria</taxon>
        <taxon>Chiroptera</taxon>
        <taxon>Yinpterochiroptera</taxon>
        <taxon>Pteropodoidea</taxon>
        <taxon>Pteropodidae</taxon>
        <taxon>Rousettinae</taxon>
        <taxon>Rousettus</taxon>
    </lineage>
</organism>
<reference evidence="1 2" key="1">
    <citation type="journal article" date="2020" name="Nature">
        <title>Six reference-quality genomes reveal evolution of bat adaptations.</title>
        <authorList>
            <person name="Jebb D."/>
            <person name="Huang Z."/>
            <person name="Pippel M."/>
            <person name="Hughes G.M."/>
            <person name="Lavrichenko K."/>
            <person name="Devanna P."/>
            <person name="Winkler S."/>
            <person name="Jermiin L.S."/>
            <person name="Skirmuntt E.C."/>
            <person name="Katzourakis A."/>
            <person name="Burkitt-Gray L."/>
            <person name="Ray D.A."/>
            <person name="Sullivan K.A.M."/>
            <person name="Roscito J.G."/>
            <person name="Kirilenko B.M."/>
            <person name="Davalos L.M."/>
            <person name="Corthals A.P."/>
            <person name="Power M.L."/>
            <person name="Jones G."/>
            <person name="Ransome R.D."/>
            <person name="Dechmann D.K.N."/>
            <person name="Locatelli A.G."/>
            <person name="Puechmaille S.J."/>
            <person name="Fedrigo O."/>
            <person name="Jarvis E.D."/>
            <person name="Hiller M."/>
            <person name="Vernes S.C."/>
            <person name="Myers E.W."/>
            <person name="Teeling E.C."/>
        </authorList>
    </citation>
    <scope>NUCLEOTIDE SEQUENCE [LARGE SCALE GENOMIC DNA]</scope>
    <source>
        <strain evidence="1">MRouAeg1</strain>
        <tissue evidence="1">Muscle</tissue>
    </source>
</reference>
<name>A0A7J8DIG1_ROUAE</name>
<dbReference type="Proteomes" id="UP000593571">
    <property type="component" value="Unassembled WGS sequence"/>
</dbReference>
<dbReference type="EMBL" id="JACASE010000012">
    <property type="protein sequence ID" value="KAF6422845.1"/>
    <property type="molecule type" value="Genomic_DNA"/>
</dbReference>
<sequence>MRVETGFIFAYFPPFPLTLTQYLIFNKRLLNEWIEIISNPVSVWWAAVQNTRAGGLNNKNLFFRVLKARSMRSRCQQSRFLCNPLNFASRWPCSPVSSHGPSSVCAYVLILPSYNDCSHSRSHLTASI</sequence>
<proteinExistence type="predicted"/>
<evidence type="ECO:0000313" key="1">
    <source>
        <dbReference type="EMBL" id="KAF6422845.1"/>
    </source>
</evidence>
<evidence type="ECO:0000313" key="2">
    <source>
        <dbReference type="Proteomes" id="UP000593571"/>
    </source>
</evidence>
<comment type="caution">
    <text evidence="1">The sequence shown here is derived from an EMBL/GenBank/DDBJ whole genome shotgun (WGS) entry which is preliminary data.</text>
</comment>
<gene>
    <name evidence="1" type="ORF">HJG63_008642</name>
</gene>
<protein>
    <submittedName>
        <fullName evidence="1">Uncharacterized protein</fullName>
    </submittedName>
</protein>